<feature type="region of interest" description="Disordered" evidence="1">
    <location>
        <begin position="118"/>
        <end position="160"/>
    </location>
</feature>
<feature type="transmembrane region" description="Helical" evidence="2">
    <location>
        <begin position="164"/>
        <end position="182"/>
    </location>
</feature>
<name>A0ABS4Y4B3_9ACTN</name>
<evidence type="ECO:0000256" key="3">
    <source>
        <dbReference type="SAM" id="SignalP"/>
    </source>
</evidence>
<feature type="signal peptide" evidence="3">
    <location>
        <begin position="1"/>
        <end position="27"/>
    </location>
</feature>
<gene>
    <name evidence="4" type="ORF">JO379_002869</name>
</gene>
<evidence type="ECO:0000256" key="1">
    <source>
        <dbReference type="SAM" id="MobiDB-lite"/>
    </source>
</evidence>
<evidence type="ECO:0008006" key="6">
    <source>
        <dbReference type="Google" id="ProtNLM"/>
    </source>
</evidence>
<keyword evidence="2" id="KW-1133">Transmembrane helix</keyword>
<dbReference type="Proteomes" id="UP001519291">
    <property type="component" value="Unassembled WGS sequence"/>
</dbReference>
<keyword evidence="5" id="KW-1185">Reference proteome</keyword>
<dbReference type="EMBL" id="JAGIOH010000001">
    <property type="protein sequence ID" value="MBP2403400.1"/>
    <property type="molecule type" value="Genomic_DNA"/>
</dbReference>
<accession>A0ABS4Y4B3</accession>
<proteinExistence type="predicted"/>
<comment type="caution">
    <text evidence="4">The sequence shown here is derived from an EMBL/GenBank/DDBJ whole genome shotgun (WGS) entry which is preliminary data.</text>
</comment>
<evidence type="ECO:0000256" key="2">
    <source>
        <dbReference type="SAM" id="Phobius"/>
    </source>
</evidence>
<evidence type="ECO:0000313" key="4">
    <source>
        <dbReference type="EMBL" id="MBP2403400.1"/>
    </source>
</evidence>
<keyword evidence="2" id="KW-0812">Transmembrane</keyword>
<keyword evidence="2" id="KW-0472">Membrane</keyword>
<reference evidence="4 5" key="1">
    <citation type="submission" date="2021-03" db="EMBL/GenBank/DDBJ databases">
        <title>Sequencing the genomes of 1000 actinobacteria strains.</title>
        <authorList>
            <person name="Klenk H.-P."/>
        </authorList>
    </citation>
    <scope>NUCLEOTIDE SEQUENCE [LARGE SCALE GENOMIC DNA]</scope>
    <source>
        <strain evidence="4 5">DSM 41480</strain>
    </source>
</reference>
<feature type="chain" id="PRO_5047251579" description="LPXTG-motif cell wall anchor domain-containing protein" evidence="3">
    <location>
        <begin position="28"/>
        <end position="191"/>
    </location>
</feature>
<protein>
    <recommendedName>
        <fullName evidence="6">LPXTG-motif cell wall anchor domain-containing protein</fullName>
    </recommendedName>
</protein>
<sequence length="191" mass="18408">MRTAARVFTGTALSIAAVALAGAPALAAGTFEKLEVSPGSVQPGATVTVSTTACGRDGAGTGDASAVGGPASFQLKTGTHKEVVVGQFKAPMSAKPGTYGIGVNCKNGREATGDLVVTKGSGSAPPVPAPAPSPATSGPAQAPQGGMKTGVGGASESDSGTAEIAAGAAVLTAAALGGTWFLRRRESDDRV</sequence>
<organism evidence="4 5">
    <name type="scientific">Streptomyces syringium</name>
    <dbReference type="NCBI Taxonomy" id="76729"/>
    <lineage>
        <taxon>Bacteria</taxon>
        <taxon>Bacillati</taxon>
        <taxon>Actinomycetota</taxon>
        <taxon>Actinomycetes</taxon>
        <taxon>Kitasatosporales</taxon>
        <taxon>Streptomycetaceae</taxon>
        <taxon>Streptomyces</taxon>
    </lineage>
</organism>
<evidence type="ECO:0000313" key="5">
    <source>
        <dbReference type="Proteomes" id="UP001519291"/>
    </source>
</evidence>
<feature type="compositionally biased region" description="Low complexity" evidence="1">
    <location>
        <begin position="134"/>
        <end position="146"/>
    </location>
</feature>
<keyword evidence="3" id="KW-0732">Signal</keyword>
<dbReference type="RefSeq" id="WP_130879087.1">
    <property type="nucleotide sequence ID" value="NZ_JAGIOH010000001.1"/>
</dbReference>
<dbReference type="GeneID" id="91569736"/>